<feature type="domain" description="Beta-lactamase-related" evidence="2">
    <location>
        <begin position="24"/>
        <end position="357"/>
    </location>
</feature>
<proteinExistence type="predicted"/>
<evidence type="ECO:0000256" key="1">
    <source>
        <dbReference type="SAM" id="SignalP"/>
    </source>
</evidence>
<dbReference type="PANTHER" id="PTHR46825:SF9">
    <property type="entry name" value="BETA-LACTAMASE-RELATED DOMAIN-CONTAINING PROTEIN"/>
    <property type="match status" value="1"/>
</dbReference>
<reference evidence="3 4" key="1">
    <citation type="submission" date="2021-01" db="EMBL/GenBank/DDBJ databases">
        <title>C459-1 draft genome sequence.</title>
        <authorList>
            <person name="Zhang X.-F."/>
        </authorList>
    </citation>
    <scope>NUCLEOTIDE SEQUENCE [LARGE SCALE GENOMIC DNA]</scope>
    <source>
        <strain evidence="4">C459-1</strain>
    </source>
</reference>
<comment type="caution">
    <text evidence="3">The sequence shown here is derived from an EMBL/GenBank/DDBJ whole genome shotgun (WGS) entry which is preliminary data.</text>
</comment>
<dbReference type="InterPro" id="IPR050491">
    <property type="entry name" value="AmpC-like"/>
</dbReference>
<dbReference type="InterPro" id="IPR012338">
    <property type="entry name" value="Beta-lactam/transpept-like"/>
</dbReference>
<sequence length="379" mass="42584">MTMKYTMLLLFLGMITSAFSQGVRQKVDSIAKRYDAIGVAYVVVKDGQIFHSDAVGYKDWDQKIALSASTDLFRIASISKSFTATALMQLVEANKLSLDADFGDMIGFRVRNPYFPDKVITLRMLLSHTSSISDKNGYFNLDAINPNKNPEWERGYNNYEPGSQYEYCNLNFNMAGAALERAVGVRFDIYIKQKILAPLGLKGGYCVDSLDKGAFAKIYEYDGVKRQFEAQPAAYAPRSEEIRNYKLGYTTPVFSPTGGMKISTEDLARYMIMHMNYGESAGVRILQQSSARTMQTPVNKWAGYGLALRENKNLISGKTMVGHTGSAYGLYSTMFFQPEERFGIVAITNGCKQTFEDDKPELLEEVVDCLYKHFILFAK</sequence>
<evidence type="ECO:0000313" key="4">
    <source>
        <dbReference type="Proteomes" id="UP000625283"/>
    </source>
</evidence>
<dbReference type="PANTHER" id="PTHR46825">
    <property type="entry name" value="D-ALANYL-D-ALANINE-CARBOXYPEPTIDASE/ENDOPEPTIDASE AMPH"/>
    <property type="match status" value="1"/>
</dbReference>
<organism evidence="3 4">
    <name type="scientific">Sphingobacterium faecale</name>
    <dbReference type="NCBI Taxonomy" id="2803775"/>
    <lineage>
        <taxon>Bacteria</taxon>
        <taxon>Pseudomonadati</taxon>
        <taxon>Bacteroidota</taxon>
        <taxon>Sphingobacteriia</taxon>
        <taxon>Sphingobacteriales</taxon>
        <taxon>Sphingobacteriaceae</taxon>
        <taxon>Sphingobacterium</taxon>
    </lineage>
</organism>
<name>A0ABS1QZ24_9SPHI</name>
<evidence type="ECO:0000259" key="2">
    <source>
        <dbReference type="Pfam" id="PF00144"/>
    </source>
</evidence>
<dbReference type="SUPFAM" id="SSF56601">
    <property type="entry name" value="beta-lactamase/transpeptidase-like"/>
    <property type="match status" value="1"/>
</dbReference>
<protein>
    <submittedName>
        <fullName evidence="3">Beta-lactamase family protein</fullName>
    </submittedName>
</protein>
<dbReference type="Proteomes" id="UP000625283">
    <property type="component" value="Unassembled WGS sequence"/>
</dbReference>
<feature type="signal peptide" evidence="1">
    <location>
        <begin position="1"/>
        <end position="20"/>
    </location>
</feature>
<dbReference type="RefSeq" id="WP_202101471.1">
    <property type="nucleotide sequence ID" value="NZ_JAERTY010000001.1"/>
</dbReference>
<dbReference type="EMBL" id="JAERTY010000001">
    <property type="protein sequence ID" value="MBL1407686.1"/>
    <property type="molecule type" value="Genomic_DNA"/>
</dbReference>
<feature type="chain" id="PRO_5045362899" evidence="1">
    <location>
        <begin position="21"/>
        <end position="379"/>
    </location>
</feature>
<gene>
    <name evidence="3" type="ORF">JKG61_02855</name>
</gene>
<dbReference type="Pfam" id="PF00144">
    <property type="entry name" value="Beta-lactamase"/>
    <property type="match status" value="1"/>
</dbReference>
<dbReference type="InterPro" id="IPR001466">
    <property type="entry name" value="Beta-lactam-related"/>
</dbReference>
<evidence type="ECO:0000313" key="3">
    <source>
        <dbReference type="EMBL" id="MBL1407686.1"/>
    </source>
</evidence>
<keyword evidence="1" id="KW-0732">Signal</keyword>
<keyword evidence="4" id="KW-1185">Reference proteome</keyword>
<dbReference type="Gene3D" id="3.40.710.10">
    <property type="entry name" value="DD-peptidase/beta-lactamase superfamily"/>
    <property type="match status" value="1"/>
</dbReference>
<accession>A0ABS1QZ24</accession>